<dbReference type="OrthoDB" id="9806864at2"/>
<dbReference type="PANTHER" id="PTHR42756:SF1">
    <property type="entry name" value="TRANSCRIPTIONAL REPRESSOR OF EMRAB OPERON"/>
    <property type="match status" value="1"/>
</dbReference>
<dbReference type="Pfam" id="PF22381">
    <property type="entry name" value="Staph_reg_Sar_Rot"/>
    <property type="match status" value="1"/>
</dbReference>
<name>A0A6L3ZDZ9_9FLAO</name>
<evidence type="ECO:0000256" key="2">
    <source>
        <dbReference type="ARBA" id="ARBA00022490"/>
    </source>
</evidence>
<dbReference type="InterPro" id="IPR055166">
    <property type="entry name" value="Transc_reg_Sar_Rot_HTH"/>
</dbReference>
<evidence type="ECO:0000256" key="6">
    <source>
        <dbReference type="ARBA" id="ARBA00046337"/>
    </source>
</evidence>
<evidence type="ECO:0000256" key="3">
    <source>
        <dbReference type="ARBA" id="ARBA00023015"/>
    </source>
</evidence>
<dbReference type="PANTHER" id="PTHR42756">
    <property type="entry name" value="TRANSCRIPTIONAL REGULATOR, MARR"/>
    <property type="match status" value="1"/>
</dbReference>
<keyword evidence="11" id="KW-1185">Reference proteome</keyword>
<dbReference type="SMART" id="SM00347">
    <property type="entry name" value="HTH_MARR"/>
    <property type="match status" value="1"/>
</dbReference>
<dbReference type="PRINTS" id="PR00598">
    <property type="entry name" value="HTHMARR"/>
</dbReference>
<evidence type="ECO:0000313" key="10">
    <source>
        <dbReference type="EMBL" id="KAB2815846.1"/>
    </source>
</evidence>
<evidence type="ECO:0000256" key="1">
    <source>
        <dbReference type="ARBA" id="ARBA00004496"/>
    </source>
</evidence>
<dbReference type="InterPro" id="IPR036390">
    <property type="entry name" value="WH_DNA-bd_sf"/>
</dbReference>
<dbReference type="EMBL" id="WBVQ01000002">
    <property type="protein sequence ID" value="KAB2815846.1"/>
    <property type="molecule type" value="Genomic_DNA"/>
</dbReference>
<dbReference type="FunFam" id="1.10.10.10:FF:000163">
    <property type="entry name" value="MarR family transcriptional regulator"/>
    <property type="match status" value="1"/>
</dbReference>
<dbReference type="RefSeq" id="WP_151693275.1">
    <property type="nucleotide sequence ID" value="NZ_BMGX01000001.1"/>
</dbReference>
<dbReference type="InterPro" id="IPR036388">
    <property type="entry name" value="WH-like_DNA-bd_sf"/>
</dbReference>
<evidence type="ECO:0000313" key="11">
    <source>
        <dbReference type="Proteomes" id="UP000484164"/>
    </source>
</evidence>
<keyword evidence="5" id="KW-0804">Transcription</keyword>
<evidence type="ECO:0000256" key="7">
    <source>
        <dbReference type="ARBA" id="ARBA00047188"/>
    </source>
</evidence>
<evidence type="ECO:0000259" key="9">
    <source>
        <dbReference type="PROSITE" id="PS50995"/>
    </source>
</evidence>
<evidence type="ECO:0000256" key="4">
    <source>
        <dbReference type="ARBA" id="ARBA00023125"/>
    </source>
</evidence>
<keyword evidence="2" id="KW-0963">Cytoplasm</keyword>
<organism evidence="10 11">
    <name type="scientific">Phaeocystidibacter marisrubri</name>
    <dbReference type="NCBI Taxonomy" id="1577780"/>
    <lineage>
        <taxon>Bacteria</taxon>
        <taxon>Pseudomonadati</taxon>
        <taxon>Bacteroidota</taxon>
        <taxon>Flavobacteriia</taxon>
        <taxon>Flavobacteriales</taxon>
        <taxon>Phaeocystidibacteraceae</taxon>
        <taxon>Phaeocystidibacter</taxon>
    </lineage>
</organism>
<sequence length="151" mass="17518">MSTSPKELWLENQICFPLYAGSRLITKLYTPFLQELDITYPQYLVLLVLWKEDAQTVSQISDKLFLETNTITPLLKRMEQKGLIARVRSTADERKVNIVLTSKGLDLREKAECIPNEIVKQSNKSDVTLEEVMQLKETLNKMLRIWSEAEE</sequence>
<dbReference type="PROSITE" id="PS50995">
    <property type="entry name" value="HTH_MARR_2"/>
    <property type="match status" value="1"/>
</dbReference>
<evidence type="ECO:0000256" key="5">
    <source>
        <dbReference type="ARBA" id="ARBA00023163"/>
    </source>
</evidence>
<comment type="caution">
    <text evidence="10">The sequence shown here is derived from an EMBL/GenBank/DDBJ whole genome shotgun (WGS) entry which is preliminary data.</text>
</comment>
<keyword evidence="4" id="KW-0238">DNA-binding</keyword>
<dbReference type="AlphaFoldDB" id="A0A6L3ZDZ9"/>
<dbReference type="SUPFAM" id="SSF46785">
    <property type="entry name" value="Winged helix' DNA-binding domain"/>
    <property type="match status" value="1"/>
</dbReference>
<proteinExistence type="inferred from homology"/>
<evidence type="ECO:0000256" key="8">
    <source>
        <dbReference type="ARBA" id="ARBA00047207"/>
    </source>
</evidence>
<protein>
    <recommendedName>
        <fullName evidence="7">HTH-type transcriptional regulator SarZ</fullName>
    </recommendedName>
    <alternativeName>
        <fullName evidence="8">Staphylococcal accessory regulator Z</fullName>
    </alternativeName>
</protein>
<accession>A0A6L3ZDZ9</accession>
<comment type="subcellular location">
    <subcellularLocation>
        <location evidence="1">Cytoplasm</location>
    </subcellularLocation>
</comment>
<dbReference type="Gene3D" id="1.10.10.10">
    <property type="entry name" value="Winged helix-like DNA-binding domain superfamily/Winged helix DNA-binding domain"/>
    <property type="match status" value="1"/>
</dbReference>
<dbReference type="GO" id="GO:0005737">
    <property type="term" value="C:cytoplasm"/>
    <property type="evidence" value="ECO:0007669"/>
    <property type="project" value="UniProtKB-SubCell"/>
</dbReference>
<dbReference type="Proteomes" id="UP000484164">
    <property type="component" value="Unassembled WGS sequence"/>
</dbReference>
<dbReference type="GO" id="GO:0003700">
    <property type="term" value="F:DNA-binding transcription factor activity"/>
    <property type="evidence" value="ECO:0007669"/>
    <property type="project" value="InterPro"/>
</dbReference>
<gene>
    <name evidence="10" type="ORF">F8C82_09105</name>
</gene>
<keyword evidence="3" id="KW-0805">Transcription regulation</keyword>
<dbReference type="InterPro" id="IPR000835">
    <property type="entry name" value="HTH_MarR-typ"/>
</dbReference>
<reference evidence="10 11" key="1">
    <citation type="submission" date="2019-10" db="EMBL/GenBank/DDBJ databases">
        <title>Genome sequence of Phaeocystidibacter marisrubri JCM30614 (type strain).</title>
        <authorList>
            <person name="Bowman J.P."/>
        </authorList>
    </citation>
    <scope>NUCLEOTIDE SEQUENCE [LARGE SCALE GENOMIC DNA]</scope>
    <source>
        <strain evidence="10 11">JCM 30614</strain>
    </source>
</reference>
<comment type="similarity">
    <text evidence="6">Belongs to the SarZ family.</text>
</comment>
<dbReference type="GO" id="GO:0003677">
    <property type="term" value="F:DNA binding"/>
    <property type="evidence" value="ECO:0007669"/>
    <property type="project" value="UniProtKB-KW"/>
</dbReference>
<feature type="domain" description="HTH marR-type" evidence="9">
    <location>
        <begin position="11"/>
        <end position="144"/>
    </location>
</feature>